<dbReference type="GO" id="GO:0016020">
    <property type="term" value="C:membrane"/>
    <property type="evidence" value="ECO:0007669"/>
    <property type="project" value="GOC"/>
</dbReference>
<name>A0A858Q6Q8_9GAMM</name>
<evidence type="ECO:0000256" key="2">
    <source>
        <dbReference type="ARBA" id="ARBA00022556"/>
    </source>
</evidence>
<dbReference type="Proteomes" id="UP000503004">
    <property type="component" value="Chromosome"/>
</dbReference>
<keyword evidence="1 6" id="KW-0444">Lipid biosynthesis</keyword>
<keyword evidence="3 6" id="KW-0808">Transferase</keyword>
<dbReference type="CDD" id="cd03351">
    <property type="entry name" value="LbH_UDP-GlcNAc_AT"/>
    <property type="match status" value="1"/>
</dbReference>
<dbReference type="InterPro" id="IPR037157">
    <property type="entry name" value="Acetyltransf_C_sf"/>
</dbReference>
<dbReference type="EC" id="2.3.1.129" evidence="6"/>
<evidence type="ECO:0000259" key="7">
    <source>
        <dbReference type="Pfam" id="PF13720"/>
    </source>
</evidence>
<evidence type="ECO:0000256" key="6">
    <source>
        <dbReference type="HAMAP-Rule" id="MF_00387"/>
    </source>
</evidence>
<evidence type="ECO:0000313" key="8">
    <source>
        <dbReference type="EMBL" id="QJD29507.1"/>
    </source>
</evidence>
<organism evidence="8 9">
    <name type="scientific">Methylococcus geothermalis</name>
    <dbReference type="NCBI Taxonomy" id="2681310"/>
    <lineage>
        <taxon>Bacteria</taxon>
        <taxon>Pseudomonadati</taxon>
        <taxon>Pseudomonadota</taxon>
        <taxon>Gammaproteobacteria</taxon>
        <taxon>Methylococcales</taxon>
        <taxon>Methylococcaceae</taxon>
        <taxon>Methylococcus</taxon>
    </lineage>
</organism>
<evidence type="ECO:0000256" key="5">
    <source>
        <dbReference type="ARBA" id="ARBA00023315"/>
    </source>
</evidence>
<dbReference type="PIRSF" id="PIRSF000456">
    <property type="entry name" value="UDP-GlcNAc_acltr"/>
    <property type="match status" value="1"/>
</dbReference>
<dbReference type="SUPFAM" id="SSF51161">
    <property type="entry name" value="Trimeric LpxA-like enzymes"/>
    <property type="match status" value="1"/>
</dbReference>
<comment type="subcellular location">
    <subcellularLocation>
        <location evidence="6">Cytoplasm</location>
    </subcellularLocation>
</comment>
<dbReference type="KEGG" id="metu:GNH96_05695"/>
<comment type="function">
    <text evidence="6">Involved in the biosynthesis of lipid A, a phosphorylated glycolipid that anchors the lipopolysaccharide to the outer membrane of the cell.</text>
</comment>
<dbReference type="GO" id="GO:0009245">
    <property type="term" value="P:lipid A biosynthetic process"/>
    <property type="evidence" value="ECO:0007669"/>
    <property type="project" value="UniProtKB-UniRule"/>
</dbReference>
<dbReference type="AlphaFoldDB" id="A0A858Q6Q8"/>
<dbReference type="PANTHER" id="PTHR43480:SF1">
    <property type="entry name" value="ACYL-[ACYL-CARRIER-PROTEIN]--UDP-N-ACETYLGLUCOSAMINE O-ACYLTRANSFERASE, MITOCHONDRIAL-RELATED"/>
    <property type="match status" value="1"/>
</dbReference>
<sequence length="264" mass="28420">MCSRGAGLLIHPTAIVDPTADIGDGVEIGAYTIVGRGVSIGSGTVIGPHVVIQGATRIGSDNRIFQFASVGEDPQDKKYRGEPTSLEIGDRNIVREFATLHRGTMQDKGVTRIGDDNLFMAYTHVAHDCVIGNRVIMANAASLAGHVRVDDDAILGGFSLVHQFCRIGQHSFSAMGSVISRDVPPYVMVGGRPTKPHGINAVGLERSGFDSVAIRQIKKAYKIVYKTGFKLEEAVRLLDEMSEDGPEVACMVDFLRAKGRSIIR</sequence>
<proteinExistence type="inferred from homology"/>
<comment type="pathway">
    <text evidence="6">Glycolipid biosynthesis; lipid IV(A) biosynthesis; lipid IV(A) from (3R)-3-hydroxytetradecanoyl-[acyl-carrier-protein] and UDP-N-acetyl-alpha-D-glucosamine: step 1/6.</text>
</comment>
<keyword evidence="9" id="KW-1185">Reference proteome</keyword>
<evidence type="ECO:0000256" key="1">
    <source>
        <dbReference type="ARBA" id="ARBA00022516"/>
    </source>
</evidence>
<protein>
    <recommendedName>
        <fullName evidence="6">Acyl-[acyl-carrier-protein]--UDP-N-acetylglucosamine O-acyltransferase</fullName>
        <shortName evidence="6">UDP-N-acetylglucosamine acyltransferase</shortName>
        <ecNumber evidence="6">2.3.1.129</ecNumber>
    </recommendedName>
</protein>
<keyword evidence="4 6" id="KW-0443">Lipid metabolism</keyword>
<comment type="subunit">
    <text evidence="6">Homotrimer.</text>
</comment>
<dbReference type="NCBIfam" id="NF003657">
    <property type="entry name" value="PRK05289.1"/>
    <property type="match status" value="1"/>
</dbReference>
<keyword evidence="6" id="KW-0677">Repeat</keyword>
<dbReference type="PANTHER" id="PTHR43480">
    <property type="entry name" value="ACYL-[ACYL-CARRIER-PROTEIN]--UDP-N-ACETYLGLUCOSAMINE O-ACYLTRANSFERASE"/>
    <property type="match status" value="1"/>
</dbReference>
<dbReference type="NCBIfam" id="TIGR01852">
    <property type="entry name" value="lipid_A_lpxA"/>
    <property type="match status" value="1"/>
</dbReference>
<dbReference type="InterPro" id="IPR010137">
    <property type="entry name" value="Lipid_A_LpxA"/>
</dbReference>
<dbReference type="Pfam" id="PF13720">
    <property type="entry name" value="Acetyltransf_11"/>
    <property type="match status" value="1"/>
</dbReference>
<dbReference type="GO" id="GO:0005737">
    <property type="term" value="C:cytoplasm"/>
    <property type="evidence" value="ECO:0007669"/>
    <property type="project" value="UniProtKB-SubCell"/>
</dbReference>
<dbReference type="HAMAP" id="MF_00387">
    <property type="entry name" value="LpxA"/>
    <property type="match status" value="1"/>
</dbReference>
<dbReference type="Gene3D" id="1.20.1180.10">
    <property type="entry name" value="Udp N-acetylglucosamine O-acyltransferase, C-terminal domain"/>
    <property type="match status" value="1"/>
</dbReference>
<keyword evidence="6" id="KW-0963">Cytoplasm</keyword>
<evidence type="ECO:0000256" key="3">
    <source>
        <dbReference type="ARBA" id="ARBA00022679"/>
    </source>
</evidence>
<dbReference type="EMBL" id="CP046565">
    <property type="protein sequence ID" value="QJD29507.1"/>
    <property type="molecule type" value="Genomic_DNA"/>
</dbReference>
<dbReference type="UniPathway" id="UPA00359">
    <property type="reaction ID" value="UER00477"/>
</dbReference>
<dbReference type="InterPro" id="IPR011004">
    <property type="entry name" value="Trimer_LpxA-like_sf"/>
</dbReference>
<gene>
    <name evidence="6 8" type="primary">lpxA</name>
    <name evidence="8" type="ORF">GNH96_05695</name>
</gene>
<dbReference type="Pfam" id="PF00132">
    <property type="entry name" value="Hexapep"/>
    <property type="match status" value="2"/>
</dbReference>
<keyword evidence="2 6" id="KW-0441">Lipid A biosynthesis</keyword>
<dbReference type="InterPro" id="IPR001451">
    <property type="entry name" value="Hexapep"/>
</dbReference>
<feature type="domain" description="UDP N-acetylglucosamine O-acyltransferase C-terminal" evidence="7">
    <location>
        <begin position="182"/>
        <end position="263"/>
    </location>
</feature>
<comment type="similarity">
    <text evidence="6">Belongs to the transferase hexapeptide repeat family. LpxA subfamily.</text>
</comment>
<reference evidence="9" key="1">
    <citation type="submission" date="2019-12" db="EMBL/GenBank/DDBJ databases">
        <authorList>
            <person name="Awala S.I."/>
            <person name="Rhee S.K."/>
        </authorList>
    </citation>
    <scope>NUCLEOTIDE SEQUENCE [LARGE SCALE GENOMIC DNA]</scope>
    <source>
        <strain evidence="9">IM1</strain>
    </source>
</reference>
<evidence type="ECO:0000313" key="9">
    <source>
        <dbReference type="Proteomes" id="UP000503004"/>
    </source>
</evidence>
<keyword evidence="5 6" id="KW-0012">Acyltransferase</keyword>
<dbReference type="GO" id="GO:0008780">
    <property type="term" value="F:acyl-[acyl-carrier-protein]-UDP-N-acetylglucosamine O-acyltransferase activity"/>
    <property type="evidence" value="ECO:0007669"/>
    <property type="project" value="UniProtKB-UniRule"/>
</dbReference>
<dbReference type="InterPro" id="IPR029098">
    <property type="entry name" value="Acetyltransf_C"/>
</dbReference>
<comment type="catalytic activity">
    <reaction evidence="6">
        <text>a (3R)-hydroxyacyl-[ACP] + UDP-N-acetyl-alpha-D-glucosamine = a UDP-3-O-[(3R)-3-hydroxyacyl]-N-acetyl-alpha-D-glucosamine + holo-[ACP]</text>
        <dbReference type="Rhea" id="RHEA:67812"/>
        <dbReference type="Rhea" id="RHEA-COMP:9685"/>
        <dbReference type="Rhea" id="RHEA-COMP:9945"/>
        <dbReference type="ChEBI" id="CHEBI:57705"/>
        <dbReference type="ChEBI" id="CHEBI:64479"/>
        <dbReference type="ChEBI" id="CHEBI:78827"/>
        <dbReference type="ChEBI" id="CHEBI:173225"/>
        <dbReference type="EC" id="2.3.1.129"/>
    </reaction>
</comment>
<evidence type="ECO:0000256" key="4">
    <source>
        <dbReference type="ARBA" id="ARBA00023098"/>
    </source>
</evidence>
<accession>A0A858Q6Q8</accession>
<dbReference type="Gene3D" id="2.160.10.10">
    <property type="entry name" value="Hexapeptide repeat proteins"/>
    <property type="match status" value="1"/>
</dbReference>